<feature type="domain" description="Ketopantoate reductase C-terminal" evidence="6">
    <location>
        <begin position="176"/>
        <end position="293"/>
    </location>
</feature>
<dbReference type="PANTHER" id="PTHR21708">
    <property type="entry name" value="PROBABLE 2-DEHYDROPANTOATE 2-REDUCTASE"/>
    <property type="match status" value="1"/>
</dbReference>
<dbReference type="EMBL" id="FUKQ01000007">
    <property type="protein sequence ID" value="SJN18766.1"/>
    <property type="molecule type" value="Genomic_DNA"/>
</dbReference>
<keyword evidence="3 4" id="KW-0560">Oxidoreductase</keyword>
<dbReference type="InterPro" id="IPR013752">
    <property type="entry name" value="KPA_reductase"/>
</dbReference>
<dbReference type="Pfam" id="PF02558">
    <property type="entry name" value="ApbA"/>
    <property type="match status" value="1"/>
</dbReference>
<sequence length="298" mass="31137">MRIAVIGSGALGGYFGALLARDGHDVTFTARGQHLDAIRANGLRITGQTEIRLAVDVTDDATRIGPVDLVLLAVKATQLEGVLANLEALVGEQTAVVTLQNGLEAPSLVADVVGRDHVLPGVVRVYTRIAEPGVIDHMGGPGSITIGEWENADTSRVAAIRAAFAAAGIPSPAPADIWQDLWCKVMFVVPTGMLGALADAPLGVQRTGLRENLASIMVEVRQVGLAQGVDLADAVEQTLAFADQMPAEATTSLHRDLDAGIPGELDPLVGGVRRLGRRAGVPTPLFDLGHALLERRLG</sequence>
<gene>
    <name evidence="7" type="ORF">FM114_01595</name>
</gene>
<dbReference type="EC" id="1.1.1.169" evidence="4"/>
<dbReference type="NCBIfam" id="NF005091">
    <property type="entry name" value="PRK06522.2-2"/>
    <property type="match status" value="1"/>
</dbReference>
<dbReference type="FunFam" id="3.40.50.720:FF:000307">
    <property type="entry name" value="2-dehydropantoate 2-reductase"/>
    <property type="match status" value="1"/>
</dbReference>
<dbReference type="SUPFAM" id="SSF48179">
    <property type="entry name" value="6-phosphogluconate dehydrogenase C-terminal domain-like"/>
    <property type="match status" value="1"/>
</dbReference>
<feature type="domain" description="Ketopantoate reductase N-terminal" evidence="5">
    <location>
        <begin position="3"/>
        <end position="150"/>
    </location>
</feature>
<protein>
    <recommendedName>
        <fullName evidence="4">2-dehydropantoate 2-reductase</fullName>
        <ecNumber evidence="4">1.1.1.169</ecNumber>
    </recommendedName>
    <alternativeName>
        <fullName evidence="4">Ketopantoate reductase</fullName>
    </alternativeName>
</protein>
<dbReference type="InterPro" id="IPR036291">
    <property type="entry name" value="NAD(P)-bd_dom_sf"/>
</dbReference>
<dbReference type="AlphaFoldDB" id="A0A1R4IG55"/>
<dbReference type="GO" id="GO:0005737">
    <property type="term" value="C:cytoplasm"/>
    <property type="evidence" value="ECO:0007669"/>
    <property type="project" value="TreeGrafter"/>
</dbReference>
<dbReference type="RefSeq" id="WP_094763454.1">
    <property type="nucleotide sequence ID" value="NZ_FUKQ01000007.1"/>
</dbReference>
<evidence type="ECO:0000256" key="2">
    <source>
        <dbReference type="ARBA" id="ARBA00022857"/>
    </source>
</evidence>
<evidence type="ECO:0000313" key="7">
    <source>
        <dbReference type="EMBL" id="SJN18766.1"/>
    </source>
</evidence>
<dbReference type="Proteomes" id="UP000188342">
    <property type="component" value="Unassembled WGS sequence"/>
</dbReference>
<evidence type="ECO:0000256" key="3">
    <source>
        <dbReference type="ARBA" id="ARBA00023002"/>
    </source>
</evidence>
<dbReference type="UniPathway" id="UPA00028">
    <property type="reaction ID" value="UER00004"/>
</dbReference>
<dbReference type="InterPro" id="IPR013332">
    <property type="entry name" value="KPR_N"/>
</dbReference>
<dbReference type="InterPro" id="IPR051402">
    <property type="entry name" value="KPR-Related"/>
</dbReference>
<evidence type="ECO:0000259" key="6">
    <source>
        <dbReference type="Pfam" id="PF08546"/>
    </source>
</evidence>
<dbReference type="GO" id="GO:0015940">
    <property type="term" value="P:pantothenate biosynthetic process"/>
    <property type="evidence" value="ECO:0007669"/>
    <property type="project" value="UniProtKB-UniPathway"/>
</dbReference>
<dbReference type="NCBIfam" id="TIGR00745">
    <property type="entry name" value="apbA_panE"/>
    <property type="match status" value="1"/>
</dbReference>
<dbReference type="InterPro" id="IPR008927">
    <property type="entry name" value="6-PGluconate_DH-like_C_sf"/>
</dbReference>
<dbReference type="GO" id="GO:0008677">
    <property type="term" value="F:2-dehydropantoate 2-reductase activity"/>
    <property type="evidence" value="ECO:0007669"/>
    <property type="project" value="UniProtKB-EC"/>
</dbReference>
<evidence type="ECO:0000256" key="1">
    <source>
        <dbReference type="ARBA" id="ARBA00007870"/>
    </source>
</evidence>
<evidence type="ECO:0000259" key="5">
    <source>
        <dbReference type="Pfam" id="PF02558"/>
    </source>
</evidence>
<evidence type="ECO:0000256" key="4">
    <source>
        <dbReference type="RuleBase" id="RU362068"/>
    </source>
</evidence>
<keyword evidence="4" id="KW-0566">Pantothenate biosynthesis</keyword>
<comment type="pathway">
    <text evidence="4">Cofactor biosynthesis; (R)-pantothenate biosynthesis; (R)-pantoate from 3-methyl-2-oxobutanoate: step 2/2.</text>
</comment>
<dbReference type="OrthoDB" id="9796561at2"/>
<accession>A0A1R4IG55</accession>
<dbReference type="InterPro" id="IPR013328">
    <property type="entry name" value="6PGD_dom2"/>
</dbReference>
<comment type="function">
    <text evidence="4">Catalyzes the NADPH-dependent reduction of ketopantoate into pantoic acid.</text>
</comment>
<comment type="similarity">
    <text evidence="1 4">Belongs to the ketopantoate reductase family.</text>
</comment>
<dbReference type="STRING" id="1255658.FM114_01595"/>
<name>A0A1R4IG55_9ACTN</name>
<dbReference type="InterPro" id="IPR003710">
    <property type="entry name" value="ApbA"/>
</dbReference>
<organism evidence="7 8">
    <name type="scientific">Luteococcus japonicus LSP_Lj1</name>
    <dbReference type="NCBI Taxonomy" id="1255658"/>
    <lineage>
        <taxon>Bacteria</taxon>
        <taxon>Bacillati</taxon>
        <taxon>Actinomycetota</taxon>
        <taxon>Actinomycetes</taxon>
        <taxon>Propionibacteriales</taxon>
        <taxon>Propionibacteriaceae</taxon>
        <taxon>Luteococcus</taxon>
    </lineage>
</organism>
<keyword evidence="8" id="KW-1185">Reference proteome</keyword>
<dbReference type="Gene3D" id="3.40.50.720">
    <property type="entry name" value="NAD(P)-binding Rossmann-like Domain"/>
    <property type="match status" value="1"/>
</dbReference>
<proteinExistence type="inferred from homology"/>
<dbReference type="PANTHER" id="PTHR21708:SF26">
    <property type="entry name" value="2-DEHYDROPANTOATE 2-REDUCTASE"/>
    <property type="match status" value="1"/>
</dbReference>
<comment type="catalytic activity">
    <reaction evidence="4">
        <text>(R)-pantoate + NADP(+) = 2-dehydropantoate + NADPH + H(+)</text>
        <dbReference type="Rhea" id="RHEA:16233"/>
        <dbReference type="ChEBI" id="CHEBI:11561"/>
        <dbReference type="ChEBI" id="CHEBI:15378"/>
        <dbReference type="ChEBI" id="CHEBI:15980"/>
        <dbReference type="ChEBI" id="CHEBI:57783"/>
        <dbReference type="ChEBI" id="CHEBI:58349"/>
        <dbReference type="EC" id="1.1.1.169"/>
    </reaction>
</comment>
<evidence type="ECO:0000313" key="8">
    <source>
        <dbReference type="Proteomes" id="UP000188342"/>
    </source>
</evidence>
<keyword evidence="2 4" id="KW-0521">NADP</keyword>
<reference evidence="7 8" key="1">
    <citation type="submission" date="2017-02" db="EMBL/GenBank/DDBJ databases">
        <authorList>
            <person name="Peterson S.W."/>
        </authorList>
    </citation>
    <scope>NUCLEOTIDE SEQUENCE [LARGE SCALE GENOMIC DNA]</scope>
    <source>
        <strain evidence="7 8">LSP_Lj1</strain>
    </source>
</reference>
<dbReference type="Gene3D" id="1.10.1040.10">
    <property type="entry name" value="N-(1-d-carboxylethyl)-l-norvaline Dehydrogenase, domain 2"/>
    <property type="match status" value="1"/>
</dbReference>
<dbReference type="SUPFAM" id="SSF51735">
    <property type="entry name" value="NAD(P)-binding Rossmann-fold domains"/>
    <property type="match status" value="1"/>
</dbReference>
<dbReference type="Pfam" id="PF08546">
    <property type="entry name" value="ApbA_C"/>
    <property type="match status" value="1"/>
</dbReference>